<keyword evidence="2" id="KW-1185">Reference proteome</keyword>
<dbReference type="Proteomes" id="UP001432322">
    <property type="component" value="Unassembled WGS sequence"/>
</dbReference>
<comment type="caution">
    <text evidence="1">The sequence shown here is derived from an EMBL/GenBank/DDBJ whole genome shotgun (WGS) entry which is preliminary data.</text>
</comment>
<feature type="non-terminal residue" evidence="1">
    <location>
        <position position="1"/>
    </location>
</feature>
<reference evidence="1" key="1">
    <citation type="submission" date="2023-10" db="EMBL/GenBank/DDBJ databases">
        <title>Genome assembly of Pristionchus species.</title>
        <authorList>
            <person name="Yoshida K."/>
            <person name="Sommer R.J."/>
        </authorList>
    </citation>
    <scope>NUCLEOTIDE SEQUENCE</scope>
    <source>
        <strain evidence="1">RS5133</strain>
    </source>
</reference>
<evidence type="ECO:0000313" key="2">
    <source>
        <dbReference type="Proteomes" id="UP001432322"/>
    </source>
</evidence>
<gene>
    <name evidence="1" type="ORF">PFISCL1PPCAC_13149</name>
</gene>
<accession>A0AAV5VV40</accession>
<evidence type="ECO:0000313" key="1">
    <source>
        <dbReference type="EMBL" id="GMT21852.1"/>
    </source>
</evidence>
<dbReference type="AlphaFoldDB" id="A0AAV5VV40"/>
<dbReference type="EMBL" id="BTSY01000004">
    <property type="protein sequence ID" value="GMT21852.1"/>
    <property type="molecule type" value="Genomic_DNA"/>
</dbReference>
<proteinExistence type="predicted"/>
<organism evidence="1 2">
    <name type="scientific">Pristionchus fissidentatus</name>
    <dbReference type="NCBI Taxonomy" id="1538716"/>
    <lineage>
        <taxon>Eukaryota</taxon>
        <taxon>Metazoa</taxon>
        <taxon>Ecdysozoa</taxon>
        <taxon>Nematoda</taxon>
        <taxon>Chromadorea</taxon>
        <taxon>Rhabditida</taxon>
        <taxon>Rhabditina</taxon>
        <taxon>Diplogasteromorpha</taxon>
        <taxon>Diplogasteroidea</taxon>
        <taxon>Neodiplogasteridae</taxon>
        <taxon>Pristionchus</taxon>
    </lineage>
</organism>
<feature type="non-terminal residue" evidence="1">
    <location>
        <position position="181"/>
    </location>
</feature>
<sequence>RLDSNEGARSASSRRRRCLRCRDAPEEAVGVLRLRIPRSHLRRRLRPIRSIHRLRTGRLLCLRLRLPRLRNLWSYAHQEALRRREHPLQATSRLRRLPRLRLRIRLRIRPERLRIPLCLRRVPRNLRLRSIPRLRRRCLRQEVNHMPGPNMICSRFEISRLTSFAHLFPIENDVYKRFELK</sequence>
<name>A0AAV5VV40_9BILA</name>
<protein>
    <submittedName>
        <fullName evidence="1">Uncharacterized protein</fullName>
    </submittedName>
</protein>